<dbReference type="GeneID" id="93519282"/>
<dbReference type="EMBL" id="CP003488">
    <property type="protein sequence ID" value="AFH95983.1"/>
    <property type="molecule type" value="Genomic_DNA"/>
</dbReference>
<dbReference type="KEGG" id="psi:S70_21020"/>
<sequence>MSFLSWLFGLGKHSRYSKHGRYSGHGGYSKHGRQHDQYEYQNRDSYSDVNQQYQNIMRCKQCNSILNKEAKFCSECGLPV</sequence>
<organism evidence="1 2">
    <name type="scientific">Providencia stuartii (strain MRSN 2154)</name>
    <dbReference type="NCBI Taxonomy" id="1157951"/>
    <lineage>
        <taxon>Bacteria</taxon>
        <taxon>Pseudomonadati</taxon>
        <taxon>Pseudomonadota</taxon>
        <taxon>Gammaproteobacteria</taxon>
        <taxon>Enterobacterales</taxon>
        <taxon>Morganellaceae</taxon>
        <taxon>Providencia</taxon>
    </lineage>
</organism>
<dbReference type="Proteomes" id="UP000005012">
    <property type="component" value="Chromosome"/>
</dbReference>
<dbReference type="AlphaFoldDB" id="A0A140STG5"/>
<accession>A0A140STG5</accession>
<dbReference type="RefSeq" id="WP_004919892.1">
    <property type="nucleotide sequence ID" value="NC_017731.1"/>
</dbReference>
<evidence type="ECO:0008006" key="3">
    <source>
        <dbReference type="Google" id="ProtNLM"/>
    </source>
</evidence>
<dbReference type="OrthoDB" id="6466493at2"/>
<proteinExistence type="predicted"/>
<dbReference type="PATRIC" id="fig|1157951.4.peg.4223"/>
<gene>
    <name evidence="1" type="ordered locus">S70_21020</name>
</gene>
<reference evidence="2" key="2">
    <citation type="submission" date="2012-04" db="EMBL/GenBank/DDBJ databases">
        <title>Complete genome sequence of Providencia stuartii clinical isolate MRSN 2154.</title>
        <authorList>
            <person name="Clifford R.J."/>
            <person name="Hang J."/>
            <person name="Riley M.C."/>
            <person name="Onmus-Leone F."/>
            <person name="Kuschner R.A."/>
            <person name="Lesho E.P."/>
            <person name="Waterman P.E."/>
        </authorList>
    </citation>
    <scope>NUCLEOTIDE SEQUENCE [LARGE SCALE GENOMIC DNA]</scope>
    <source>
        <strain evidence="2">MRSN 2154</strain>
    </source>
</reference>
<protein>
    <recommendedName>
        <fullName evidence="3">Zinc-ribbon domain-containing protein</fullName>
    </recommendedName>
</protein>
<dbReference type="HOGENOM" id="CLU_2586940_0_0_6"/>
<name>A0A140STG5_PROSM</name>
<evidence type="ECO:0000313" key="2">
    <source>
        <dbReference type="Proteomes" id="UP000005012"/>
    </source>
</evidence>
<evidence type="ECO:0000313" key="1">
    <source>
        <dbReference type="EMBL" id="AFH95983.1"/>
    </source>
</evidence>
<reference evidence="1 2" key="1">
    <citation type="journal article" date="2012" name="J. Bacteriol.">
        <title>Complete Genome Sequence of Providencia stuartii Clinical Isolate MRSN 2154.</title>
        <authorList>
            <person name="Clifford R.J."/>
            <person name="Hang J."/>
            <person name="Riley M.C."/>
            <person name="Onmus-Leone F."/>
            <person name="Kuschner R.A."/>
            <person name="Lesho E.P."/>
            <person name="Waterman P.E."/>
        </authorList>
    </citation>
    <scope>NUCLEOTIDE SEQUENCE [LARGE SCALE GENOMIC DNA]</scope>
    <source>
        <strain evidence="1 2">MRSN 2154</strain>
    </source>
</reference>